<feature type="compositionally biased region" description="Low complexity" evidence="6">
    <location>
        <begin position="156"/>
        <end position="172"/>
    </location>
</feature>
<evidence type="ECO:0000313" key="8">
    <source>
        <dbReference type="EMBL" id="CAJ0592711.1"/>
    </source>
</evidence>
<evidence type="ECO:0000256" key="3">
    <source>
        <dbReference type="ARBA" id="ARBA00022737"/>
    </source>
</evidence>
<dbReference type="PANTHER" id="PTHR12346:SF0">
    <property type="entry name" value="SIN3A, ISOFORM G"/>
    <property type="match status" value="1"/>
</dbReference>
<dbReference type="InterPro" id="IPR013194">
    <property type="entry name" value="HDAC_interact_dom"/>
</dbReference>
<feature type="region of interest" description="Disordered" evidence="6">
    <location>
        <begin position="962"/>
        <end position="1037"/>
    </location>
</feature>
<keyword evidence="4 5" id="KW-0539">Nucleus</keyword>
<dbReference type="SUPFAM" id="SSF47762">
    <property type="entry name" value="PAH2 domain"/>
    <property type="match status" value="3"/>
</dbReference>
<dbReference type="Pfam" id="PF16879">
    <property type="entry name" value="Sin3a_C"/>
    <property type="match status" value="1"/>
</dbReference>
<keyword evidence="3" id="KW-0677">Repeat</keyword>
<comment type="caution">
    <text evidence="8">The sequence shown here is derived from an EMBL/GenBank/DDBJ whole genome shotgun (WGS) entry which is preliminary data.</text>
</comment>
<feature type="region of interest" description="Disordered" evidence="6">
    <location>
        <begin position="150"/>
        <end position="175"/>
    </location>
</feature>
<dbReference type="Proteomes" id="UP001176961">
    <property type="component" value="Unassembled WGS sequence"/>
</dbReference>
<proteinExistence type="predicted"/>
<protein>
    <recommendedName>
        <fullName evidence="7">Histone deacetylase interacting domain-containing protein</fullName>
    </recommendedName>
</protein>
<dbReference type="Gene3D" id="1.20.1160.11">
    <property type="entry name" value="Paired amphipathic helix"/>
    <property type="match status" value="3"/>
</dbReference>
<organism evidence="8 9">
    <name type="scientific">Cylicocyclus nassatus</name>
    <name type="common">Nematode worm</name>
    <dbReference type="NCBI Taxonomy" id="53992"/>
    <lineage>
        <taxon>Eukaryota</taxon>
        <taxon>Metazoa</taxon>
        <taxon>Ecdysozoa</taxon>
        <taxon>Nematoda</taxon>
        <taxon>Chromadorea</taxon>
        <taxon>Rhabditida</taxon>
        <taxon>Rhabditina</taxon>
        <taxon>Rhabditomorpha</taxon>
        <taxon>Strongyloidea</taxon>
        <taxon>Strongylidae</taxon>
        <taxon>Cylicocyclus</taxon>
    </lineage>
</organism>
<dbReference type="GO" id="GO:0000122">
    <property type="term" value="P:negative regulation of transcription by RNA polymerase II"/>
    <property type="evidence" value="ECO:0007669"/>
    <property type="project" value="TreeGrafter"/>
</dbReference>
<keyword evidence="9" id="KW-1185">Reference proteome</keyword>
<dbReference type="Pfam" id="PF08295">
    <property type="entry name" value="Sin3_corepress"/>
    <property type="match status" value="1"/>
</dbReference>
<dbReference type="InterPro" id="IPR039774">
    <property type="entry name" value="Sin3-like"/>
</dbReference>
<evidence type="ECO:0000259" key="7">
    <source>
        <dbReference type="SMART" id="SM00761"/>
    </source>
</evidence>
<dbReference type="SMART" id="SM00761">
    <property type="entry name" value="HDAC_interact"/>
    <property type="match status" value="1"/>
</dbReference>
<sequence length="1154" mass="131597">MYNSCGGSGTGANVYDQYDMNAQGMNQNRVKVEDALSYLDQVKTQFADQPNVYTQFLDIMKDFKSQAIDTPGVITRVSRLFHGRSALIMGFNTFLPPGFEVRVVGNRITITEPSGNTQVVMNTPHEEHVVEPPKPEEVPVQPIRPIVEPVESTQGTPTPAAIASSPSATNTPILNHSSQDINEAIGYVNRIKARFANKPVVYKKFLDILHSYQRTVDQQARTPQTEKVVLDEVTALFGEEPDLLEEFRHFLPGVHGFRGGSDVPWDNNERKEMSAEVVISSDSDDLVREEVSDSEQEQGARPKRKAKAKATTSASRPVTRSSNTSIWKRDVDIKEVAMSASVEDIVYFDKIRRCLDERKHDTFLRALNLYSASIISGTELLTMLENVFGNQAHLLDGLRKILGVEDDSNAQATAGTIEQRFSGDLAHQIDYSSCKQLGVSYRSLPDSFKRPTCSGRTPLCNEVLNDTWVSFPSWSSEDSTHVSSKKTQYEEFIYRTEDERFELDIIIDVNKYAIESLELVRRRMERMTPAELDKFRLDEKLGGSSPSLMLRAIKRIYGEHASKITEGIKRNPSMTIPKVLDRMRDKEKEWREAQVQMNRIWREQNEKHMMRSLDHQTNALRNSDSKWIKAKALLHHIEVMFDERQQKSEEGQCEDVGPHMVMLYPEDRSIIHDTSNLIIHYVKRQSNIHKEEKNKIKSILRRCVTEWFGIDDEEMSDGEENNDPLIGAGPPKKRRMGDGPDDEPPKLAPTAHYRLVYGGNSLFLFFRIHQMICDRLGKLKQKHHEQIKIYEEELKVAAKQAELYKIHGKGLGSHEQNASDTNNGLAIIKTPRRNPTSNYADLLSEIKNLLDGNIDSNTFEDNVRLLFPIDGYLMTTIDKLIAMVGRQLHFLATGPDGLETMKLYQKYRYEKPISVFSQSQKKAKTEEEYARSAETFFNCQNCFKIFVIYEKKPVVTIELVDTETEEEAQEEPAQASENVAPEAASSDDESEQHESTDEEHRRQNGSAEAMKPNGLSKRNRATDLNSGGPQSSTSTSVALKRSRLFLRRNVRMRSPEVAGEFVVFGSTIPTRCTYAWEGMVRRNRCRGLSHMERMHYIRKCRAGEMFAEEHGATWLAKGMQKTRSHHPIYEFLQFNRYLLKNTSRQTRVGLQRAS</sequence>
<dbReference type="EMBL" id="CATQJL010000112">
    <property type="protein sequence ID" value="CAJ0592711.1"/>
    <property type="molecule type" value="Genomic_DNA"/>
</dbReference>
<dbReference type="FunFam" id="1.20.1160.11:FF:000003">
    <property type="entry name" value="Paired amphipathic helix SIN3-like protein"/>
    <property type="match status" value="1"/>
</dbReference>
<dbReference type="InterPro" id="IPR031693">
    <property type="entry name" value="Sin3_C"/>
</dbReference>
<dbReference type="AlphaFoldDB" id="A0AA36DTV7"/>
<feature type="compositionally biased region" description="Basic and acidic residues" evidence="6">
    <location>
        <begin position="992"/>
        <end position="1002"/>
    </location>
</feature>
<keyword evidence="2" id="KW-0678">Repressor</keyword>
<feature type="region of interest" description="Disordered" evidence="6">
    <location>
        <begin position="714"/>
        <end position="746"/>
    </location>
</feature>
<dbReference type="PANTHER" id="PTHR12346">
    <property type="entry name" value="SIN3B-RELATED"/>
    <property type="match status" value="1"/>
</dbReference>
<accession>A0AA36DTV7</accession>
<dbReference type="InterPro" id="IPR003822">
    <property type="entry name" value="PAH"/>
</dbReference>
<dbReference type="Pfam" id="PF02671">
    <property type="entry name" value="PAH"/>
    <property type="match status" value="3"/>
</dbReference>
<dbReference type="GO" id="GO:0003714">
    <property type="term" value="F:transcription corepressor activity"/>
    <property type="evidence" value="ECO:0007669"/>
    <property type="project" value="InterPro"/>
</dbReference>
<feature type="region of interest" description="Disordered" evidence="6">
    <location>
        <begin position="277"/>
        <end position="321"/>
    </location>
</feature>
<evidence type="ECO:0000256" key="5">
    <source>
        <dbReference type="PROSITE-ProRule" id="PRU00810"/>
    </source>
</evidence>
<evidence type="ECO:0000256" key="2">
    <source>
        <dbReference type="ARBA" id="ARBA00022491"/>
    </source>
</evidence>
<reference evidence="8" key="1">
    <citation type="submission" date="2023-07" db="EMBL/GenBank/DDBJ databases">
        <authorList>
            <consortium name="CYATHOMIX"/>
        </authorList>
    </citation>
    <scope>NUCLEOTIDE SEQUENCE</scope>
    <source>
        <strain evidence="8">N/A</strain>
    </source>
</reference>
<evidence type="ECO:0000256" key="6">
    <source>
        <dbReference type="SAM" id="MobiDB-lite"/>
    </source>
</evidence>
<feature type="compositionally biased region" description="Polar residues" evidence="6">
    <location>
        <begin position="1022"/>
        <end position="1037"/>
    </location>
</feature>
<evidence type="ECO:0000256" key="4">
    <source>
        <dbReference type="ARBA" id="ARBA00023242"/>
    </source>
</evidence>
<feature type="domain" description="Histone deacetylase interacting" evidence="7">
    <location>
        <begin position="433"/>
        <end position="534"/>
    </location>
</feature>
<comment type="subcellular location">
    <subcellularLocation>
        <location evidence="1 5">Nucleus</location>
    </subcellularLocation>
</comment>
<dbReference type="PROSITE" id="PS51477">
    <property type="entry name" value="PAH"/>
    <property type="match status" value="2"/>
</dbReference>
<name>A0AA36DTV7_CYLNA</name>
<dbReference type="InterPro" id="IPR036600">
    <property type="entry name" value="PAH_sf"/>
</dbReference>
<evidence type="ECO:0000313" key="9">
    <source>
        <dbReference type="Proteomes" id="UP001176961"/>
    </source>
</evidence>
<dbReference type="FunFam" id="1.20.1160.11:FF:000001">
    <property type="entry name" value="Paired amphipathic helix protein Sin3"/>
    <property type="match status" value="1"/>
</dbReference>
<gene>
    <name evidence="8" type="ORF">CYNAS_LOCUS4694</name>
</gene>
<evidence type="ECO:0000256" key="1">
    <source>
        <dbReference type="ARBA" id="ARBA00004123"/>
    </source>
</evidence>
<dbReference type="GO" id="GO:0070822">
    <property type="term" value="C:Sin3-type complex"/>
    <property type="evidence" value="ECO:0007669"/>
    <property type="project" value="TreeGrafter"/>
</dbReference>